<evidence type="ECO:0000313" key="2">
    <source>
        <dbReference type="Proteomes" id="UP000027395"/>
    </source>
</evidence>
<evidence type="ECO:0000313" key="1">
    <source>
        <dbReference type="EMBL" id="KEI66976.1"/>
    </source>
</evidence>
<keyword evidence="2" id="KW-1185">Reference proteome</keyword>
<dbReference type="STRING" id="388467.A19Y_2006"/>
<reference evidence="1 2" key="1">
    <citation type="journal article" date="2014" name="Appl. Environ. Microbiol.">
        <title>Elucidation of insertion elements encoded on plasmids and in vitro construction of shuttle vectors from the toxic cyanobacterium Planktothrix.</title>
        <authorList>
            <person name="Christiansen G."/>
            <person name="Goesmann A."/>
            <person name="Kurmayer R."/>
        </authorList>
    </citation>
    <scope>NUCLEOTIDE SEQUENCE [LARGE SCALE GENOMIC DNA]</scope>
    <source>
        <strain evidence="1 2">NIVA-CYA 126/8</strain>
    </source>
</reference>
<dbReference type="AlphaFoldDB" id="A0A073CFS1"/>
<dbReference type="PATRIC" id="fig|388467.6.peg.1950"/>
<name>A0A073CFS1_PLAA1</name>
<organism evidence="1 2">
    <name type="scientific">Planktothrix agardhii (strain NIVA-CYA 126/8)</name>
    <dbReference type="NCBI Taxonomy" id="388467"/>
    <lineage>
        <taxon>Bacteria</taxon>
        <taxon>Bacillati</taxon>
        <taxon>Cyanobacteriota</taxon>
        <taxon>Cyanophyceae</taxon>
        <taxon>Oscillatoriophycideae</taxon>
        <taxon>Oscillatoriales</taxon>
        <taxon>Microcoleaceae</taxon>
        <taxon>Planktothrix</taxon>
    </lineage>
</organism>
<accession>A0A073CFS1</accession>
<gene>
    <name evidence="1" type="ORF">A19Y_2006</name>
</gene>
<protein>
    <submittedName>
        <fullName evidence="1">Uncharacterized protein</fullName>
    </submittedName>
</protein>
<dbReference type="EMBL" id="CM002803">
    <property type="protein sequence ID" value="KEI66976.1"/>
    <property type="molecule type" value="Genomic_DNA"/>
</dbReference>
<proteinExistence type="predicted"/>
<dbReference type="Proteomes" id="UP000027395">
    <property type="component" value="Chromosome"/>
</dbReference>
<sequence>MLKRMLMHDSTVKPITRNFSLLVSVPEIHLLSGQDVCEQEGKVAFGSQDFEVFRKLDQDRNDRVVKVFIYATLQDNRSFIPKVTWQALYIGHLDSRRGRHPQGMKYRPATAATDAPNFAIFWEVTDLKPLDVPLNISNFKAVGKKEVFQSRFIPEKPLIIQYF</sequence>
<dbReference type="HOGENOM" id="CLU_1576572_0_0_3"/>
<dbReference type="eggNOG" id="ENOG5031Z9C">
    <property type="taxonomic scope" value="Bacteria"/>
</dbReference>